<dbReference type="CDD" id="cd15465">
    <property type="entry name" value="bS6_mito"/>
    <property type="match status" value="1"/>
</dbReference>
<comment type="similarity">
    <text evidence="1">Belongs to the bacterial ribosomal protein bS6 family.</text>
</comment>
<evidence type="ECO:0000313" key="6">
    <source>
        <dbReference type="Proteomes" id="UP000289886"/>
    </source>
</evidence>
<dbReference type="PANTHER" id="PTHR21011">
    <property type="entry name" value="MITOCHONDRIAL 28S RIBOSOMAL PROTEIN S6"/>
    <property type="match status" value="1"/>
</dbReference>
<protein>
    <recommendedName>
        <fullName evidence="2">Small ribosomal subunit protein bS6m</fullName>
    </recommendedName>
    <alternativeName>
        <fullName evidence="3">28S ribosomal protein S6, mitochondrial</fullName>
    </alternativeName>
</protein>
<evidence type="ECO:0000256" key="2">
    <source>
        <dbReference type="ARBA" id="ARBA00035170"/>
    </source>
</evidence>
<evidence type="ECO:0000256" key="4">
    <source>
        <dbReference type="SAM" id="MobiDB-lite"/>
    </source>
</evidence>
<dbReference type="SUPFAM" id="SSF54995">
    <property type="entry name" value="Ribosomal protein S6"/>
    <property type="match status" value="1"/>
</dbReference>
<dbReference type="Pfam" id="PF01250">
    <property type="entry name" value="Ribosomal_S6"/>
    <property type="match status" value="1"/>
</dbReference>
<feature type="non-terminal residue" evidence="5">
    <location>
        <position position="1"/>
    </location>
</feature>
<feature type="region of interest" description="Disordered" evidence="4">
    <location>
        <begin position="100"/>
        <end position="122"/>
    </location>
</feature>
<dbReference type="InterPro" id="IPR014717">
    <property type="entry name" value="Transl_elong_EF1B/ribsomal_bS6"/>
</dbReference>
<dbReference type="GO" id="GO:0006412">
    <property type="term" value="P:translation"/>
    <property type="evidence" value="ECO:0007669"/>
    <property type="project" value="InterPro"/>
</dbReference>
<feature type="compositionally biased region" description="Basic and acidic residues" evidence="4">
    <location>
        <begin position="111"/>
        <end position="122"/>
    </location>
</feature>
<keyword evidence="5" id="KW-0689">Ribosomal protein</keyword>
<dbReference type="EMBL" id="SCEB01214677">
    <property type="protein sequence ID" value="RXM33878.1"/>
    <property type="molecule type" value="Genomic_DNA"/>
</dbReference>
<dbReference type="PANTHER" id="PTHR21011:SF1">
    <property type="entry name" value="SMALL RIBOSOMAL SUBUNIT PROTEIN BS6M"/>
    <property type="match status" value="1"/>
</dbReference>
<name>A0A444UFK9_ACIRT</name>
<dbReference type="GO" id="GO:0005763">
    <property type="term" value="C:mitochondrial small ribosomal subunit"/>
    <property type="evidence" value="ECO:0007669"/>
    <property type="project" value="TreeGrafter"/>
</dbReference>
<evidence type="ECO:0000313" key="5">
    <source>
        <dbReference type="EMBL" id="RXM33878.1"/>
    </source>
</evidence>
<accession>A0A444UFK9</accession>
<proteinExistence type="inferred from homology"/>
<keyword evidence="6" id="KW-1185">Reference proteome</keyword>
<dbReference type="InterPro" id="IPR035980">
    <property type="entry name" value="Ribosomal_bS6_sf"/>
</dbReference>
<dbReference type="AlphaFoldDB" id="A0A444UFK9"/>
<reference evidence="5 6" key="1">
    <citation type="submission" date="2019-01" db="EMBL/GenBank/DDBJ databases">
        <title>Draft Genome and Complete Hox-Cluster Characterization of the Sterlet Sturgeon (Acipenser ruthenus).</title>
        <authorList>
            <person name="Wei Q."/>
        </authorList>
    </citation>
    <scope>NUCLEOTIDE SEQUENCE [LARGE SCALE GENOMIC DNA]</scope>
    <source>
        <strain evidence="5">WHYD16114868_AA</strain>
        <tissue evidence="5">Blood</tissue>
    </source>
</reference>
<gene>
    <name evidence="5" type="ORF">EOD39_5145</name>
</gene>
<organism evidence="5 6">
    <name type="scientific">Acipenser ruthenus</name>
    <name type="common">Sterlet sturgeon</name>
    <dbReference type="NCBI Taxonomy" id="7906"/>
    <lineage>
        <taxon>Eukaryota</taxon>
        <taxon>Metazoa</taxon>
        <taxon>Chordata</taxon>
        <taxon>Craniata</taxon>
        <taxon>Vertebrata</taxon>
        <taxon>Euteleostomi</taxon>
        <taxon>Actinopterygii</taxon>
        <taxon>Chondrostei</taxon>
        <taxon>Acipenseriformes</taxon>
        <taxon>Acipenseridae</taxon>
        <taxon>Acipenser</taxon>
    </lineage>
</organism>
<comment type="caution">
    <text evidence="5">The sequence shown here is derived from an EMBL/GenBank/DDBJ whole genome shotgun (WGS) entry which is preliminary data.</text>
</comment>
<dbReference type="GO" id="GO:0003735">
    <property type="term" value="F:structural constituent of ribosome"/>
    <property type="evidence" value="ECO:0007669"/>
    <property type="project" value="InterPro"/>
</dbReference>
<dbReference type="GO" id="GO:0070181">
    <property type="term" value="F:small ribosomal subunit rRNA binding"/>
    <property type="evidence" value="ECO:0007669"/>
    <property type="project" value="TreeGrafter"/>
</dbReference>
<dbReference type="InterPro" id="IPR000529">
    <property type="entry name" value="Ribosomal_bS6"/>
</dbReference>
<evidence type="ECO:0000256" key="3">
    <source>
        <dbReference type="ARBA" id="ARBA00035365"/>
    </source>
</evidence>
<dbReference type="Gene3D" id="3.30.70.60">
    <property type="match status" value="1"/>
</dbReference>
<dbReference type="Proteomes" id="UP000289886">
    <property type="component" value="Unassembled WGS sequence"/>
</dbReference>
<sequence length="122" mass="13775">LSHAKYNLTSSLFFQLETAAALRRTVETLMGKGAVVRSLENMGEKTLPYKISKHNLRHTRGGYFLVDFSASPTIIPSMLDHLERDIDVIRPTILKKLPQKTQEECPGLVPPDHEGKSFSKRK</sequence>
<keyword evidence="5" id="KW-0687">Ribonucleoprotein</keyword>
<evidence type="ECO:0000256" key="1">
    <source>
        <dbReference type="ARBA" id="ARBA00009512"/>
    </source>
</evidence>